<protein>
    <submittedName>
        <fullName evidence="1">STN domain-containing protein</fullName>
    </submittedName>
</protein>
<keyword evidence="2" id="KW-1185">Reference proteome</keyword>
<reference evidence="1 2" key="1">
    <citation type="submission" date="2021-03" db="EMBL/GenBank/DDBJ databases">
        <authorList>
            <person name="Kim M.K."/>
        </authorList>
    </citation>
    <scope>NUCLEOTIDE SEQUENCE [LARGE SCALE GENOMIC DNA]</scope>
    <source>
        <strain evidence="1 2">BT507</strain>
    </source>
</reference>
<name>A0ABS3TIY6_9BACT</name>
<gene>
    <name evidence="1" type="ORF">J4D97_22150</name>
</gene>
<evidence type="ECO:0000313" key="2">
    <source>
        <dbReference type="Proteomes" id="UP000670527"/>
    </source>
</evidence>
<dbReference type="Proteomes" id="UP000670527">
    <property type="component" value="Unassembled WGS sequence"/>
</dbReference>
<dbReference type="Gene3D" id="3.55.50.30">
    <property type="match status" value="1"/>
</dbReference>
<evidence type="ECO:0000313" key="1">
    <source>
        <dbReference type="EMBL" id="MBO3273368.1"/>
    </source>
</evidence>
<organism evidence="1 2">
    <name type="scientific">Hymenobacter defluvii</name>
    <dbReference type="NCBI Taxonomy" id="2054411"/>
    <lineage>
        <taxon>Bacteria</taxon>
        <taxon>Pseudomonadati</taxon>
        <taxon>Bacteroidota</taxon>
        <taxon>Cytophagia</taxon>
        <taxon>Cytophagales</taxon>
        <taxon>Hymenobacteraceae</taxon>
        <taxon>Hymenobacter</taxon>
    </lineage>
</organism>
<proteinExistence type="predicted"/>
<sequence>MAQALTDLSRQTGCPVQYEQQLVQPFRSPAIAGRLTTADALLQLVKGTGLEVHTTNDKLSVSQADQQAISSKAAALQTQVGQAVKAQKLPQHATTALYAELGAVRTSVVTLAKQQGFVSAAEKASYQRTFAKAEQLLASVK</sequence>
<comment type="caution">
    <text evidence="1">The sequence shown here is derived from an EMBL/GenBank/DDBJ whole genome shotgun (WGS) entry which is preliminary data.</text>
</comment>
<dbReference type="EMBL" id="JAGETX010000035">
    <property type="protein sequence ID" value="MBO3273368.1"/>
    <property type="molecule type" value="Genomic_DNA"/>
</dbReference>
<accession>A0ABS3TIY6</accession>